<keyword evidence="3" id="KW-1185">Reference proteome</keyword>
<organism evidence="2 3">
    <name type="scientific">Marchantia polymorpha</name>
    <name type="common">Common liverwort</name>
    <name type="synonym">Marchantia aquatica</name>
    <dbReference type="NCBI Taxonomy" id="3197"/>
    <lineage>
        <taxon>Eukaryota</taxon>
        <taxon>Viridiplantae</taxon>
        <taxon>Streptophyta</taxon>
        <taxon>Embryophyta</taxon>
        <taxon>Marchantiophyta</taxon>
        <taxon>Marchantiopsida</taxon>
        <taxon>Marchantiidae</taxon>
        <taxon>Marchantiales</taxon>
        <taxon>Marchantiaceae</taxon>
        <taxon>Marchantia</taxon>
    </lineage>
</organism>
<feature type="region of interest" description="Disordered" evidence="1">
    <location>
        <begin position="1"/>
        <end position="22"/>
    </location>
</feature>
<protein>
    <submittedName>
        <fullName evidence="2">Uncharacterized protein</fullName>
    </submittedName>
</protein>
<dbReference type="Proteomes" id="UP000244005">
    <property type="component" value="Unassembled WGS sequence"/>
</dbReference>
<evidence type="ECO:0000313" key="3">
    <source>
        <dbReference type="Proteomes" id="UP000244005"/>
    </source>
</evidence>
<dbReference type="Gramene" id="Mp2g20560.1">
    <property type="protein sequence ID" value="Mp2g20560.1.cds"/>
    <property type="gene ID" value="Mp2g20560"/>
</dbReference>
<gene>
    <name evidence="2" type="ORF">MARPO_0479s0001</name>
</gene>
<evidence type="ECO:0000313" key="2">
    <source>
        <dbReference type="EMBL" id="PTQ26745.1"/>
    </source>
</evidence>
<dbReference type="EMBL" id="KZ773106">
    <property type="protein sequence ID" value="PTQ26745.1"/>
    <property type="molecule type" value="Genomic_DNA"/>
</dbReference>
<reference evidence="3" key="1">
    <citation type="journal article" date="2017" name="Cell">
        <title>Insights into land plant evolution garnered from the Marchantia polymorpha genome.</title>
        <authorList>
            <person name="Bowman J.L."/>
            <person name="Kohchi T."/>
            <person name="Yamato K.T."/>
            <person name="Jenkins J."/>
            <person name="Shu S."/>
            <person name="Ishizaki K."/>
            <person name="Yamaoka S."/>
            <person name="Nishihama R."/>
            <person name="Nakamura Y."/>
            <person name="Berger F."/>
            <person name="Adam C."/>
            <person name="Aki S.S."/>
            <person name="Althoff F."/>
            <person name="Araki T."/>
            <person name="Arteaga-Vazquez M.A."/>
            <person name="Balasubrmanian S."/>
            <person name="Barry K."/>
            <person name="Bauer D."/>
            <person name="Boehm C.R."/>
            <person name="Briginshaw L."/>
            <person name="Caballero-Perez J."/>
            <person name="Catarino B."/>
            <person name="Chen F."/>
            <person name="Chiyoda S."/>
            <person name="Chovatia M."/>
            <person name="Davies K.M."/>
            <person name="Delmans M."/>
            <person name="Demura T."/>
            <person name="Dierschke T."/>
            <person name="Dolan L."/>
            <person name="Dorantes-Acosta A.E."/>
            <person name="Eklund D.M."/>
            <person name="Florent S.N."/>
            <person name="Flores-Sandoval E."/>
            <person name="Fujiyama A."/>
            <person name="Fukuzawa H."/>
            <person name="Galik B."/>
            <person name="Grimanelli D."/>
            <person name="Grimwood J."/>
            <person name="Grossniklaus U."/>
            <person name="Hamada T."/>
            <person name="Haseloff J."/>
            <person name="Hetherington A.J."/>
            <person name="Higo A."/>
            <person name="Hirakawa Y."/>
            <person name="Hundley H.N."/>
            <person name="Ikeda Y."/>
            <person name="Inoue K."/>
            <person name="Inoue S.I."/>
            <person name="Ishida S."/>
            <person name="Jia Q."/>
            <person name="Kakita M."/>
            <person name="Kanazawa T."/>
            <person name="Kawai Y."/>
            <person name="Kawashima T."/>
            <person name="Kennedy M."/>
            <person name="Kinose K."/>
            <person name="Kinoshita T."/>
            <person name="Kohara Y."/>
            <person name="Koide E."/>
            <person name="Komatsu K."/>
            <person name="Kopischke S."/>
            <person name="Kubo M."/>
            <person name="Kyozuka J."/>
            <person name="Lagercrantz U."/>
            <person name="Lin S.S."/>
            <person name="Lindquist E."/>
            <person name="Lipzen A.M."/>
            <person name="Lu C.W."/>
            <person name="De Luna E."/>
            <person name="Martienssen R.A."/>
            <person name="Minamino N."/>
            <person name="Mizutani M."/>
            <person name="Mizutani M."/>
            <person name="Mochizuki N."/>
            <person name="Monte I."/>
            <person name="Mosher R."/>
            <person name="Nagasaki H."/>
            <person name="Nakagami H."/>
            <person name="Naramoto S."/>
            <person name="Nishitani K."/>
            <person name="Ohtani M."/>
            <person name="Okamoto T."/>
            <person name="Okumura M."/>
            <person name="Phillips J."/>
            <person name="Pollak B."/>
            <person name="Reinders A."/>
            <person name="Rovekamp M."/>
            <person name="Sano R."/>
            <person name="Sawa S."/>
            <person name="Schmid M.W."/>
            <person name="Shirakawa M."/>
            <person name="Solano R."/>
            <person name="Spunde A."/>
            <person name="Suetsugu N."/>
            <person name="Sugano S."/>
            <person name="Sugiyama A."/>
            <person name="Sun R."/>
            <person name="Suzuki Y."/>
            <person name="Takenaka M."/>
            <person name="Takezawa D."/>
            <person name="Tomogane H."/>
            <person name="Tsuzuki M."/>
            <person name="Ueda T."/>
            <person name="Umeda M."/>
            <person name="Ward J.M."/>
            <person name="Watanabe Y."/>
            <person name="Yazaki K."/>
            <person name="Yokoyama R."/>
            <person name="Yoshitake Y."/>
            <person name="Yotsui I."/>
            <person name="Zachgo S."/>
            <person name="Schmutz J."/>
        </authorList>
    </citation>
    <scope>NUCLEOTIDE SEQUENCE [LARGE SCALE GENOMIC DNA]</scope>
    <source>
        <strain evidence="3">Tak-1</strain>
    </source>
</reference>
<name>A0A2R6VYQ1_MARPO</name>
<accession>A0A2R6VYQ1</accession>
<evidence type="ECO:0000256" key="1">
    <source>
        <dbReference type="SAM" id="MobiDB-lite"/>
    </source>
</evidence>
<sequence length="78" mass="8547">MSLESGREVEPDQAGSTARVARPEAGVLSDGLELPAISTRAPTRTKIVWKFSTLVIYGCRQSNLDSNCRVNCLYHSVH</sequence>
<proteinExistence type="predicted"/>
<feature type="compositionally biased region" description="Basic and acidic residues" evidence="1">
    <location>
        <begin position="1"/>
        <end position="10"/>
    </location>
</feature>
<dbReference type="AlphaFoldDB" id="A0A2R6VYQ1"/>